<evidence type="ECO:0000256" key="7">
    <source>
        <dbReference type="SAM" id="MobiDB-lite"/>
    </source>
</evidence>
<feature type="region of interest" description="Disordered" evidence="7">
    <location>
        <begin position="1"/>
        <end position="28"/>
    </location>
</feature>
<comment type="caution">
    <text evidence="8">The sequence shown here is derived from an EMBL/GenBank/DDBJ whole genome shotgun (WGS) entry which is preliminary data.</text>
</comment>
<comment type="subcellular location">
    <subcellularLocation>
        <location evidence="1">Membrane</location>
        <topology evidence="1">Multi-pass membrane protein</topology>
    </subcellularLocation>
</comment>
<dbReference type="PANTHER" id="PTHR11266">
    <property type="entry name" value="PEROXISOMAL MEMBRANE PROTEIN 2, PXMP2 MPV17"/>
    <property type="match status" value="1"/>
</dbReference>
<sequence>MSGSFLRNGGRSLHHPLLRHSRSFPSNSLGTHSSSAAFRLHSRSNLLFSNKPRNSTPSHPFSFRPSSSSSSSSSSSPSSASSSSSSSSTSRNGLVGWYLGMIETRPILTKSLTAGAIFATADISSQMITLNLSTSLDFIRTLRMTGYGVMISGPSLHLWFNFMSRILPKRDILTTVKKMFLGQAVYGPIITVVFFSLNAALQGETSAEIFARLKRDFIPTIKSGLVYWPVCDFITFKFIPVRLQPLVSNSFSYLWTIYITYMASLQKASLAQITS</sequence>
<feature type="compositionally biased region" description="Basic residues" evidence="7">
    <location>
        <begin position="12"/>
        <end position="22"/>
    </location>
</feature>
<accession>A0AAX6EWX1</accession>
<dbReference type="GO" id="GO:0005737">
    <property type="term" value="C:cytoplasm"/>
    <property type="evidence" value="ECO:0007669"/>
    <property type="project" value="TreeGrafter"/>
</dbReference>
<evidence type="ECO:0000313" key="9">
    <source>
        <dbReference type="Proteomes" id="UP001140949"/>
    </source>
</evidence>
<keyword evidence="3" id="KW-0812">Transmembrane</keyword>
<keyword evidence="4" id="KW-1133">Transmembrane helix</keyword>
<protein>
    <submittedName>
        <fullName evidence="8">PXMP2/4 family protein 4</fullName>
    </submittedName>
</protein>
<evidence type="ECO:0000256" key="6">
    <source>
        <dbReference type="RuleBase" id="RU363053"/>
    </source>
</evidence>
<dbReference type="InterPro" id="IPR007248">
    <property type="entry name" value="Mpv17_PMP22"/>
</dbReference>
<proteinExistence type="inferred from homology"/>
<evidence type="ECO:0000256" key="1">
    <source>
        <dbReference type="ARBA" id="ARBA00004141"/>
    </source>
</evidence>
<name>A0AAX6EWX1_IRIPA</name>
<dbReference type="GO" id="GO:0016020">
    <property type="term" value="C:membrane"/>
    <property type="evidence" value="ECO:0007669"/>
    <property type="project" value="UniProtKB-SubCell"/>
</dbReference>
<reference evidence="8" key="2">
    <citation type="submission" date="2023-04" db="EMBL/GenBank/DDBJ databases">
        <authorList>
            <person name="Bruccoleri R.E."/>
            <person name="Oakeley E.J."/>
            <person name="Faust A.-M."/>
            <person name="Dessus-Babus S."/>
            <person name="Altorfer M."/>
            <person name="Burckhardt D."/>
            <person name="Oertli M."/>
            <person name="Naumann U."/>
            <person name="Petersen F."/>
            <person name="Wong J."/>
        </authorList>
    </citation>
    <scope>NUCLEOTIDE SEQUENCE</scope>
    <source>
        <strain evidence="8">GSM-AAB239-AS_SAM_17_03QT</strain>
        <tissue evidence="8">Leaf</tissue>
    </source>
</reference>
<evidence type="ECO:0000256" key="3">
    <source>
        <dbReference type="ARBA" id="ARBA00022692"/>
    </source>
</evidence>
<dbReference type="EMBL" id="JANAVB010033417">
    <property type="protein sequence ID" value="KAJ6808421.1"/>
    <property type="molecule type" value="Genomic_DNA"/>
</dbReference>
<evidence type="ECO:0000256" key="5">
    <source>
        <dbReference type="ARBA" id="ARBA00023136"/>
    </source>
</evidence>
<dbReference type="AlphaFoldDB" id="A0AAX6EWX1"/>
<keyword evidence="9" id="KW-1185">Reference proteome</keyword>
<dbReference type="PANTHER" id="PTHR11266:SF18">
    <property type="entry name" value="OS12G0508100 PROTEIN"/>
    <property type="match status" value="1"/>
</dbReference>
<reference evidence="8" key="1">
    <citation type="journal article" date="2023" name="GigaByte">
        <title>Genome assembly of the bearded iris, Iris pallida Lam.</title>
        <authorList>
            <person name="Bruccoleri R.E."/>
            <person name="Oakeley E.J."/>
            <person name="Faust A.M.E."/>
            <person name="Altorfer M."/>
            <person name="Dessus-Babus S."/>
            <person name="Burckhardt D."/>
            <person name="Oertli M."/>
            <person name="Naumann U."/>
            <person name="Petersen F."/>
            <person name="Wong J."/>
        </authorList>
    </citation>
    <scope>NUCLEOTIDE SEQUENCE</scope>
    <source>
        <strain evidence="8">GSM-AAB239-AS_SAM_17_03QT</strain>
    </source>
</reference>
<evidence type="ECO:0000256" key="2">
    <source>
        <dbReference type="ARBA" id="ARBA00006824"/>
    </source>
</evidence>
<feature type="compositionally biased region" description="Low complexity" evidence="7">
    <location>
        <begin position="55"/>
        <end position="91"/>
    </location>
</feature>
<feature type="region of interest" description="Disordered" evidence="7">
    <location>
        <begin position="49"/>
        <end position="91"/>
    </location>
</feature>
<evidence type="ECO:0000256" key="4">
    <source>
        <dbReference type="ARBA" id="ARBA00022989"/>
    </source>
</evidence>
<gene>
    <name evidence="8" type="ORF">M6B38_166935</name>
</gene>
<dbReference type="Pfam" id="PF04117">
    <property type="entry name" value="Mpv17_PMP22"/>
    <property type="match status" value="1"/>
</dbReference>
<organism evidence="8 9">
    <name type="scientific">Iris pallida</name>
    <name type="common">Sweet iris</name>
    <dbReference type="NCBI Taxonomy" id="29817"/>
    <lineage>
        <taxon>Eukaryota</taxon>
        <taxon>Viridiplantae</taxon>
        <taxon>Streptophyta</taxon>
        <taxon>Embryophyta</taxon>
        <taxon>Tracheophyta</taxon>
        <taxon>Spermatophyta</taxon>
        <taxon>Magnoliopsida</taxon>
        <taxon>Liliopsida</taxon>
        <taxon>Asparagales</taxon>
        <taxon>Iridaceae</taxon>
        <taxon>Iridoideae</taxon>
        <taxon>Irideae</taxon>
        <taxon>Iris</taxon>
    </lineage>
</organism>
<comment type="similarity">
    <text evidence="2 6">Belongs to the peroxisomal membrane protein PXMP2/4 family.</text>
</comment>
<keyword evidence="5" id="KW-0472">Membrane</keyword>
<evidence type="ECO:0000313" key="8">
    <source>
        <dbReference type="EMBL" id="KAJ6808421.1"/>
    </source>
</evidence>
<dbReference type="Proteomes" id="UP001140949">
    <property type="component" value="Unassembled WGS sequence"/>
</dbReference>